<keyword evidence="6 11" id="KW-0256">Endoplasmic reticulum</keyword>
<dbReference type="Pfam" id="PF04163">
    <property type="entry name" value="Tht1"/>
    <property type="match status" value="1"/>
</dbReference>
<comment type="function">
    <text evidence="1 11">Required for nuclear membrane fusion during karyogamy.</text>
</comment>
<comment type="caution">
    <text evidence="13">The sequence shown here is derived from an EMBL/GenBank/DDBJ whole genome shotgun (WGS) entry which is preliminary data.</text>
</comment>
<feature type="coiled-coil region" evidence="12">
    <location>
        <begin position="223"/>
        <end position="253"/>
    </location>
</feature>
<evidence type="ECO:0000313" key="13">
    <source>
        <dbReference type="EMBL" id="RAO71966.1"/>
    </source>
</evidence>
<dbReference type="InterPro" id="IPR007292">
    <property type="entry name" value="Nuclear_fusion_Kar5"/>
</dbReference>
<name>A0A364L828_TALAM</name>
<evidence type="ECO:0000313" key="14">
    <source>
        <dbReference type="Proteomes" id="UP000249363"/>
    </source>
</evidence>
<evidence type="ECO:0000256" key="10">
    <source>
        <dbReference type="ARBA" id="ARBA00023242"/>
    </source>
</evidence>
<proteinExistence type="inferred from homology"/>
<dbReference type="PANTHER" id="PTHR28012:SF1">
    <property type="entry name" value="NUCLEAR FUSION PROTEIN KAR5"/>
    <property type="match status" value="1"/>
</dbReference>
<keyword evidence="5 11" id="KW-0732">Signal</keyword>
<organism evidence="13 14">
    <name type="scientific">Talaromyces amestolkiae</name>
    <dbReference type="NCBI Taxonomy" id="1196081"/>
    <lineage>
        <taxon>Eukaryota</taxon>
        <taxon>Fungi</taxon>
        <taxon>Dikarya</taxon>
        <taxon>Ascomycota</taxon>
        <taxon>Pezizomycotina</taxon>
        <taxon>Eurotiomycetes</taxon>
        <taxon>Eurotiomycetidae</taxon>
        <taxon>Eurotiales</taxon>
        <taxon>Trichocomaceae</taxon>
        <taxon>Talaromyces</taxon>
        <taxon>Talaromyces sect. Talaromyces</taxon>
    </lineage>
</organism>
<keyword evidence="9" id="KW-0325">Glycoprotein</keyword>
<feature type="transmembrane region" description="Helical" evidence="11">
    <location>
        <begin position="386"/>
        <end position="406"/>
    </location>
</feature>
<dbReference type="GO" id="GO:0005789">
    <property type="term" value="C:endoplasmic reticulum membrane"/>
    <property type="evidence" value="ECO:0007669"/>
    <property type="project" value="UniProtKB-SubCell"/>
</dbReference>
<evidence type="ECO:0000256" key="6">
    <source>
        <dbReference type="ARBA" id="ARBA00022824"/>
    </source>
</evidence>
<dbReference type="STRING" id="1196081.A0A364L828"/>
<dbReference type="EMBL" id="MIKG01000017">
    <property type="protein sequence ID" value="RAO71966.1"/>
    <property type="molecule type" value="Genomic_DNA"/>
</dbReference>
<dbReference type="GO" id="GO:0000742">
    <property type="term" value="P:karyogamy involved in conjugation with cellular fusion"/>
    <property type="evidence" value="ECO:0007669"/>
    <property type="project" value="UniProtKB-UniRule"/>
</dbReference>
<dbReference type="PANTHER" id="PTHR28012">
    <property type="entry name" value="NUCLEAR FUSION PROTEIN KAR5"/>
    <property type="match status" value="1"/>
</dbReference>
<dbReference type="GO" id="GO:0031965">
    <property type="term" value="C:nuclear membrane"/>
    <property type="evidence" value="ECO:0007669"/>
    <property type="project" value="UniProtKB-SubCell"/>
</dbReference>
<evidence type="ECO:0008006" key="15">
    <source>
        <dbReference type="Google" id="ProtNLM"/>
    </source>
</evidence>
<evidence type="ECO:0000256" key="3">
    <source>
        <dbReference type="ARBA" id="ARBA00022459"/>
    </source>
</evidence>
<sequence>MKLLTSCQSLSSSENSAGAEIANTLDRVKSIYAARLALCELSGAGATIPLSCSSIRIAPDRIRNESAIDPMDIADDFAASVIEGCLRGLESRPQWWTSYSNSRQNAIVICQAARIEIEKEDMLNLHQSLAKNAENLHSALQSALHDAAVENAQQKVFMEEVHKLRIQLTTELQDDSGRTRSLFTGLLRDFEGILSASVSKTLSFLKNVEEDSFLLSQGMHISIADVAQLRHQIKEIYDDLERQNSEFKDMQSQNIRDMESNHDLTLFMQDSLDNLQDRVSGVDGALEWLVNRFAAIHQQESLILEKLHTFETHLEKSEARATKLLETQLHHAKAIETQAKAQEVLGANTKIVYALLEKLAARAANLESMLEEAAYKFKGLQEMDSIFGLNMSLWTVISLLITILVVQNPQMAGILSIFAGFALLSRAVSYFTPFHLSSLLNRL</sequence>
<keyword evidence="14" id="KW-1185">Reference proteome</keyword>
<keyword evidence="7 11" id="KW-1133">Transmembrane helix</keyword>
<evidence type="ECO:0000256" key="1">
    <source>
        <dbReference type="ARBA" id="ARBA00003389"/>
    </source>
</evidence>
<evidence type="ECO:0000256" key="9">
    <source>
        <dbReference type="ARBA" id="ARBA00023180"/>
    </source>
</evidence>
<keyword evidence="4 11" id="KW-0812">Transmembrane</keyword>
<dbReference type="OrthoDB" id="5311848at2759"/>
<comment type="subcellular location">
    <subcellularLocation>
        <location evidence="11">Endoplasmic reticulum membrane</location>
    </subcellularLocation>
    <subcellularLocation>
        <location evidence="11">Nucleus membrane</location>
    </subcellularLocation>
</comment>
<dbReference type="GO" id="GO:0048288">
    <property type="term" value="P:nuclear membrane fusion involved in karyogamy"/>
    <property type="evidence" value="ECO:0007669"/>
    <property type="project" value="UniProtKB-UniRule"/>
</dbReference>
<accession>A0A364L828</accession>
<reference evidence="13 14" key="1">
    <citation type="journal article" date="2017" name="Biotechnol. Biofuels">
        <title>Differential beta-glucosidase expression as a function of carbon source availability in Talaromyces amestolkiae: a genomic and proteomic approach.</title>
        <authorList>
            <person name="de Eugenio L.I."/>
            <person name="Mendez-Liter J.A."/>
            <person name="Nieto-Dominguez M."/>
            <person name="Alonso L."/>
            <person name="Gil-Munoz J."/>
            <person name="Barriuso J."/>
            <person name="Prieto A."/>
            <person name="Martinez M.J."/>
        </authorList>
    </citation>
    <scope>NUCLEOTIDE SEQUENCE [LARGE SCALE GENOMIC DNA]</scope>
    <source>
        <strain evidence="13 14">CIB</strain>
    </source>
</reference>
<evidence type="ECO:0000256" key="12">
    <source>
        <dbReference type="SAM" id="Coils"/>
    </source>
</evidence>
<evidence type="ECO:0000256" key="8">
    <source>
        <dbReference type="ARBA" id="ARBA00023136"/>
    </source>
</evidence>
<dbReference type="GeneID" id="63797193"/>
<comment type="similarity">
    <text evidence="2 11">Belongs to the KAR5 family.</text>
</comment>
<keyword evidence="3 11" id="KW-0415">Karyogamy</keyword>
<keyword evidence="10 11" id="KW-0539">Nucleus</keyword>
<evidence type="ECO:0000256" key="7">
    <source>
        <dbReference type="ARBA" id="ARBA00022989"/>
    </source>
</evidence>
<keyword evidence="8 11" id="KW-0472">Membrane</keyword>
<evidence type="ECO:0000256" key="5">
    <source>
        <dbReference type="ARBA" id="ARBA00022729"/>
    </source>
</evidence>
<evidence type="ECO:0000256" key="11">
    <source>
        <dbReference type="RuleBase" id="RU368082"/>
    </source>
</evidence>
<protein>
    <recommendedName>
        <fullName evidence="15">Nuclear membrane fusion protein Kar5</fullName>
    </recommendedName>
</protein>
<keyword evidence="12" id="KW-0175">Coiled coil</keyword>
<dbReference type="RefSeq" id="XP_040736481.1">
    <property type="nucleotide sequence ID" value="XM_040880732.1"/>
</dbReference>
<gene>
    <name evidence="13" type="ORF">BHQ10_007978</name>
</gene>
<dbReference type="AlphaFoldDB" id="A0A364L828"/>
<evidence type="ECO:0000256" key="4">
    <source>
        <dbReference type="ARBA" id="ARBA00022692"/>
    </source>
</evidence>
<feature type="transmembrane region" description="Helical" evidence="11">
    <location>
        <begin position="412"/>
        <end position="432"/>
    </location>
</feature>
<evidence type="ECO:0000256" key="2">
    <source>
        <dbReference type="ARBA" id="ARBA00010473"/>
    </source>
</evidence>
<dbReference type="Proteomes" id="UP000249363">
    <property type="component" value="Unassembled WGS sequence"/>
</dbReference>